<comment type="subcellular location">
    <subcellularLocation>
        <location evidence="1">Membrane</location>
        <topology evidence="1">Multi-pass membrane protein</topology>
    </subcellularLocation>
</comment>
<protein>
    <submittedName>
        <fullName evidence="9">ABC transporter</fullName>
    </submittedName>
</protein>
<organism evidence="9 10">
    <name type="scientific">Aureococcus anophagefferens</name>
    <name type="common">Harmful bloom alga</name>
    <dbReference type="NCBI Taxonomy" id="44056"/>
    <lineage>
        <taxon>Eukaryota</taxon>
        <taxon>Sar</taxon>
        <taxon>Stramenopiles</taxon>
        <taxon>Ochrophyta</taxon>
        <taxon>Pelagophyceae</taxon>
        <taxon>Pelagomonadales</taxon>
        <taxon>Pelagomonadaceae</taxon>
        <taxon>Aureococcus</taxon>
    </lineage>
</organism>
<sequence length="429" mass="46991">MTFIGELAKQERLIAVCTIHQPSTAIYLAFDGVMLLSEGRVAYRGAAAAAVDYFASRGRKMPELTNPADFLLDLVNADFADKSEVDELLDAWADSREKRDSESDLTALGAEADLDGDGARPNVANQLAPLLRRQALLLSRDPLVLFARALCFMLGNAYFAVVYIKTRERHQDQVLNKMWLHVWFTAVPSQITCLLVFALNFEGRLVRTEVQNGLVSPAAYLVARSVLELPLVVFLALAAVGVPAYAIANWQASRFATTVLCWMAQQYCWDAFATALAVAFDNPLIGAAQYIGCWFSAFLYGGFLIPVKDIVWPLRALHWIFPLGYAIRSITFSEFVDGTWDACDKYDEGSDFCYCQGEDPSKSCSGRVVLDSLEIIYPLFSSKNTILLDVICCLALAVGAKLFACVAFVKSTQGSPPPKAAAAAAPEKA</sequence>
<dbReference type="Pfam" id="PF01061">
    <property type="entry name" value="ABC2_membrane"/>
    <property type="match status" value="1"/>
</dbReference>
<keyword evidence="2" id="KW-0813">Transport</keyword>
<dbReference type="Pfam" id="PF19055">
    <property type="entry name" value="ABC2_membrane_7"/>
    <property type="match status" value="1"/>
</dbReference>
<feature type="domain" description="ABC transporter family G" evidence="8">
    <location>
        <begin position="20"/>
        <end position="76"/>
    </location>
</feature>
<evidence type="ECO:0000259" key="7">
    <source>
        <dbReference type="Pfam" id="PF01061"/>
    </source>
</evidence>
<evidence type="ECO:0000256" key="6">
    <source>
        <dbReference type="SAM" id="Phobius"/>
    </source>
</evidence>
<evidence type="ECO:0000313" key="9">
    <source>
        <dbReference type="EMBL" id="KAK7233684.1"/>
    </source>
</evidence>
<evidence type="ECO:0000313" key="10">
    <source>
        <dbReference type="Proteomes" id="UP001363151"/>
    </source>
</evidence>
<dbReference type="PANTHER" id="PTHR48041:SF98">
    <property type="entry name" value="TRANSPORTER, PUTATIVE (EUROFUNG)-RELATED"/>
    <property type="match status" value="1"/>
</dbReference>
<evidence type="ECO:0000256" key="3">
    <source>
        <dbReference type="ARBA" id="ARBA00022692"/>
    </source>
</evidence>
<dbReference type="InterPro" id="IPR013525">
    <property type="entry name" value="ABC2_TM"/>
</dbReference>
<evidence type="ECO:0000256" key="5">
    <source>
        <dbReference type="ARBA" id="ARBA00023136"/>
    </source>
</evidence>
<reference evidence="9 10" key="1">
    <citation type="submission" date="2024-03" db="EMBL/GenBank/DDBJ databases">
        <title>Aureococcus anophagefferens CCMP1851 and Kratosvirus quantuckense: Draft genome of a second virus-susceptible host strain in the model system.</title>
        <authorList>
            <person name="Chase E."/>
            <person name="Truchon A.R."/>
            <person name="Schepens W."/>
            <person name="Wilhelm S.W."/>
        </authorList>
    </citation>
    <scope>NUCLEOTIDE SEQUENCE [LARGE SCALE GENOMIC DNA]</scope>
    <source>
        <strain evidence="9 10">CCMP1851</strain>
    </source>
</reference>
<feature type="transmembrane region" description="Helical" evidence="6">
    <location>
        <begin position="386"/>
        <end position="409"/>
    </location>
</feature>
<dbReference type="EMBL" id="JBBJCI010000357">
    <property type="protein sequence ID" value="KAK7233684.1"/>
    <property type="molecule type" value="Genomic_DNA"/>
</dbReference>
<keyword evidence="4 6" id="KW-1133">Transmembrane helix</keyword>
<evidence type="ECO:0000259" key="8">
    <source>
        <dbReference type="Pfam" id="PF19055"/>
    </source>
</evidence>
<feature type="transmembrane region" description="Helical" evidence="6">
    <location>
        <begin position="286"/>
        <end position="305"/>
    </location>
</feature>
<feature type="transmembrane region" description="Helical" evidence="6">
    <location>
        <begin position="178"/>
        <end position="201"/>
    </location>
</feature>
<name>A0ABR1FMX5_AURAN</name>
<dbReference type="Proteomes" id="UP001363151">
    <property type="component" value="Unassembled WGS sequence"/>
</dbReference>
<comment type="caution">
    <text evidence="9">The sequence shown here is derived from an EMBL/GenBank/DDBJ whole genome shotgun (WGS) entry which is preliminary data.</text>
</comment>
<keyword evidence="3 6" id="KW-0812">Transmembrane</keyword>
<evidence type="ECO:0000256" key="1">
    <source>
        <dbReference type="ARBA" id="ARBA00004141"/>
    </source>
</evidence>
<evidence type="ECO:0000256" key="4">
    <source>
        <dbReference type="ARBA" id="ARBA00022989"/>
    </source>
</evidence>
<feature type="domain" description="ABC-2 type transporter transmembrane" evidence="7">
    <location>
        <begin position="126"/>
        <end position="335"/>
    </location>
</feature>
<evidence type="ECO:0000256" key="2">
    <source>
        <dbReference type="ARBA" id="ARBA00022448"/>
    </source>
</evidence>
<feature type="transmembrane region" description="Helical" evidence="6">
    <location>
        <begin position="143"/>
        <end position="166"/>
    </location>
</feature>
<keyword evidence="10" id="KW-1185">Reference proteome</keyword>
<dbReference type="PANTHER" id="PTHR48041">
    <property type="entry name" value="ABC TRANSPORTER G FAMILY MEMBER 28"/>
    <property type="match status" value="1"/>
</dbReference>
<proteinExistence type="predicted"/>
<dbReference type="InterPro" id="IPR043926">
    <property type="entry name" value="ABCG_dom"/>
</dbReference>
<dbReference type="InterPro" id="IPR050352">
    <property type="entry name" value="ABCG_transporters"/>
</dbReference>
<feature type="transmembrane region" description="Helical" evidence="6">
    <location>
        <begin position="221"/>
        <end position="247"/>
    </location>
</feature>
<accession>A0ABR1FMX5</accession>
<gene>
    <name evidence="9" type="ORF">SO694_00106058</name>
</gene>
<keyword evidence="5 6" id="KW-0472">Membrane</keyword>